<feature type="coiled-coil region" evidence="1">
    <location>
        <begin position="413"/>
        <end position="440"/>
    </location>
</feature>
<evidence type="ECO:0000313" key="2">
    <source>
        <dbReference type="EMBL" id="JAT48158.1"/>
    </source>
</evidence>
<sequence>MGIGGVLAGLPGIGVPTVASISGRPTTGVFSSPGGITTADFGHAPLVFATTIPLGRGSSRVCRGGGTKVTRGRGAIRQQRSRYFRFASNMDTAHVEEQVEAEVAKGYTMTQFCDKMIDVFLYEKPQSKDWRKLLVFRDEWNKYRESFYTRLEVRADSEKETIVKQKLVLLARKIKKVDDEIERHADLLREIQQNPMDINAIVAKRRKEFTGEFFRFINTLSETYDSLEDQDAMTRLGAKCLSAVCANDNAVQSLDMLETAQSKLDDILDSSSLEEACEKIKRLAKAKELDSSLILLINRTWAAAKESPTMTNEVKDIMYHIYKTTKKSLKSIAPPEIKLLKYLLNIIDPEERFSALATAFSPGDEREAKDVDVTYTTPKELHKWIKIMLDAYQLNKEETDMRDARNMTHPVAIQRLFILKETIEEEYLNLQSEAEGTEFKE</sequence>
<dbReference type="EMBL" id="GDJX01019778">
    <property type="protein sequence ID" value="JAT48158.1"/>
    <property type="molecule type" value="Transcribed_RNA"/>
</dbReference>
<dbReference type="AlphaFoldDB" id="A0A1D1Y0K1"/>
<dbReference type="GO" id="GO:0009535">
    <property type="term" value="C:chloroplast thylakoid membrane"/>
    <property type="evidence" value="ECO:0007669"/>
    <property type="project" value="TreeGrafter"/>
</dbReference>
<dbReference type="PANTHER" id="PTHR31755:SF2">
    <property type="entry name" value="OS08G0320800 PROTEIN"/>
    <property type="match status" value="1"/>
</dbReference>
<proteinExistence type="predicted"/>
<keyword evidence="1" id="KW-0175">Coiled coil</keyword>
<dbReference type="PANTHER" id="PTHR31755">
    <property type="entry name" value="FOLATE RECEPTOR-LIKE"/>
    <property type="match status" value="1"/>
</dbReference>
<dbReference type="GO" id="GO:0009941">
    <property type="term" value="C:chloroplast envelope"/>
    <property type="evidence" value="ECO:0007669"/>
    <property type="project" value="TreeGrafter"/>
</dbReference>
<accession>A0A1D1Y0K1</accession>
<evidence type="ECO:0000256" key="1">
    <source>
        <dbReference type="SAM" id="Coils"/>
    </source>
</evidence>
<protein>
    <submittedName>
        <fullName evidence="2">Uncharacterized protein At4g37920, chloroplastic</fullName>
    </submittedName>
</protein>
<name>A0A1D1Y0K1_9ARAE</name>
<organism evidence="2">
    <name type="scientific">Anthurium amnicola</name>
    <dbReference type="NCBI Taxonomy" id="1678845"/>
    <lineage>
        <taxon>Eukaryota</taxon>
        <taxon>Viridiplantae</taxon>
        <taxon>Streptophyta</taxon>
        <taxon>Embryophyta</taxon>
        <taxon>Tracheophyta</taxon>
        <taxon>Spermatophyta</taxon>
        <taxon>Magnoliopsida</taxon>
        <taxon>Liliopsida</taxon>
        <taxon>Araceae</taxon>
        <taxon>Pothoideae</taxon>
        <taxon>Potheae</taxon>
        <taxon>Anthurium</taxon>
    </lineage>
</organism>
<dbReference type="InterPro" id="IPR040320">
    <property type="entry name" value="At4g37920-like"/>
</dbReference>
<reference evidence="2" key="1">
    <citation type="submission" date="2015-07" db="EMBL/GenBank/DDBJ databases">
        <title>Transcriptome Assembly of Anthurium amnicola.</title>
        <authorList>
            <person name="Suzuki J."/>
        </authorList>
    </citation>
    <scope>NUCLEOTIDE SEQUENCE</scope>
</reference>
<gene>
    <name evidence="2" type="primary">At4g37920_5</name>
    <name evidence="2" type="ORF">g.49137</name>
</gene>